<evidence type="ECO:0000313" key="1">
    <source>
        <dbReference type="EMBL" id="KAK4775818.1"/>
    </source>
</evidence>
<name>A0AAN7QUL3_9MYRT</name>
<dbReference type="Proteomes" id="UP001345219">
    <property type="component" value="Chromosome 18"/>
</dbReference>
<keyword evidence="2" id="KW-1185">Reference proteome</keyword>
<sequence>MHVRSLPIELWDDRMGIGDADKKFISRKFFDFPFCPSGGFLCRIFTTFCSLSSACLCIWNFGSGLSMPGRFLFHANMVRQSYFPGLQLRSHLRKESLKIKSTTF</sequence>
<protein>
    <submittedName>
        <fullName evidence="1">Uncharacterized protein</fullName>
    </submittedName>
</protein>
<comment type="caution">
    <text evidence="1">The sequence shown here is derived from an EMBL/GenBank/DDBJ whole genome shotgun (WGS) entry which is preliminary data.</text>
</comment>
<organism evidence="1 2">
    <name type="scientific">Trapa incisa</name>
    <dbReference type="NCBI Taxonomy" id="236973"/>
    <lineage>
        <taxon>Eukaryota</taxon>
        <taxon>Viridiplantae</taxon>
        <taxon>Streptophyta</taxon>
        <taxon>Embryophyta</taxon>
        <taxon>Tracheophyta</taxon>
        <taxon>Spermatophyta</taxon>
        <taxon>Magnoliopsida</taxon>
        <taxon>eudicotyledons</taxon>
        <taxon>Gunneridae</taxon>
        <taxon>Pentapetalae</taxon>
        <taxon>rosids</taxon>
        <taxon>malvids</taxon>
        <taxon>Myrtales</taxon>
        <taxon>Lythraceae</taxon>
        <taxon>Trapa</taxon>
    </lineage>
</organism>
<evidence type="ECO:0000313" key="2">
    <source>
        <dbReference type="Proteomes" id="UP001345219"/>
    </source>
</evidence>
<gene>
    <name evidence="1" type="ORF">SAY87_023779</name>
</gene>
<proteinExistence type="predicted"/>
<reference evidence="1 2" key="1">
    <citation type="journal article" date="2023" name="Hortic Res">
        <title>Pangenome of water caltrop reveals structural variations and asymmetric subgenome divergence after allopolyploidization.</title>
        <authorList>
            <person name="Zhang X."/>
            <person name="Chen Y."/>
            <person name="Wang L."/>
            <person name="Yuan Y."/>
            <person name="Fang M."/>
            <person name="Shi L."/>
            <person name="Lu R."/>
            <person name="Comes H.P."/>
            <person name="Ma Y."/>
            <person name="Chen Y."/>
            <person name="Huang G."/>
            <person name="Zhou Y."/>
            <person name="Zheng Z."/>
            <person name="Qiu Y."/>
        </authorList>
    </citation>
    <scope>NUCLEOTIDE SEQUENCE [LARGE SCALE GENOMIC DNA]</scope>
    <source>
        <tissue evidence="1">Roots</tissue>
    </source>
</reference>
<accession>A0AAN7QUL3</accession>
<dbReference type="AlphaFoldDB" id="A0AAN7QUL3"/>
<dbReference type="EMBL" id="JAXIOK010000003">
    <property type="protein sequence ID" value="KAK4775818.1"/>
    <property type="molecule type" value="Genomic_DNA"/>
</dbReference>